<keyword evidence="12" id="KW-1185">Reference proteome</keyword>
<evidence type="ECO:0000256" key="7">
    <source>
        <dbReference type="ARBA" id="ARBA00023136"/>
    </source>
</evidence>
<dbReference type="GO" id="GO:0005783">
    <property type="term" value="C:endoplasmic reticulum"/>
    <property type="evidence" value="ECO:0007669"/>
    <property type="project" value="TreeGrafter"/>
</dbReference>
<accession>A0A7M5VFB8</accession>
<feature type="domain" description="Phospholipid/glycerol acyltransferase" evidence="10">
    <location>
        <begin position="159"/>
        <end position="246"/>
    </location>
</feature>
<keyword evidence="8" id="KW-0012">Acyltransferase</keyword>
<evidence type="ECO:0000256" key="6">
    <source>
        <dbReference type="ARBA" id="ARBA00023098"/>
    </source>
</evidence>
<evidence type="ECO:0000259" key="10">
    <source>
        <dbReference type="Pfam" id="PF01553"/>
    </source>
</evidence>
<evidence type="ECO:0000256" key="2">
    <source>
        <dbReference type="ARBA" id="ARBA00008655"/>
    </source>
</evidence>
<dbReference type="PANTHER" id="PTHR23063:SF52">
    <property type="entry name" value="LYSOPHOSPHATIDYLCHOLINE ACYLTRANSFERASE"/>
    <property type="match status" value="1"/>
</dbReference>
<evidence type="ECO:0000256" key="5">
    <source>
        <dbReference type="ARBA" id="ARBA00022989"/>
    </source>
</evidence>
<comment type="subcellular location">
    <subcellularLocation>
        <location evidence="1">Membrane</location>
    </subcellularLocation>
</comment>
<feature type="transmembrane region" description="Helical" evidence="9">
    <location>
        <begin position="79"/>
        <end position="107"/>
    </location>
</feature>
<evidence type="ECO:0000256" key="8">
    <source>
        <dbReference type="ARBA" id="ARBA00023315"/>
    </source>
</evidence>
<evidence type="ECO:0000256" key="4">
    <source>
        <dbReference type="ARBA" id="ARBA00022692"/>
    </source>
</evidence>
<protein>
    <recommendedName>
        <fullName evidence="10">Phospholipid/glycerol acyltransferase domain-containing protein</fullName>
    </recommendedName>
</protein>
<dbReference type="GO" id="GO:0006629">
    <property type="term" value="P:lipid metabolic process"/>
    <property type="evidence" value="ECO:0007669"/>
    <property type="project" value="UniProtKB-KW"/>
</dbReference>
<keyword evidence="5 9" id="KW-1133">Transmembrane helix</keyword>
<proteinExistence type="inferred from homology"/>
<evidence type="ECO:0000256" key="1">
    <source>
        <dbReference type="ARBA" id="ARBA00004370"/>
    </source>
</evidence>
<dbReference type="InterPro" id="IPR002123">
    <property type="entry name" value="Plipid/glycerol_acylTrfase"/>
</dbReference>
<dbReference type="Proteomes" id="UP000594262">
    <property type="component" value="Unplaced"/>
</dbReference>
<dbReference type="GO" id="GO:0016020">
    <property type="term" value="C:membrane"/>
    <property type="evidence" value="ECO:0007669"/>
    <property type="project" value="UniProtKB-SubCell"/>
</dbReference>
<reference evidence="11" key="1">
    <citation type="submission" date="2021-01" db="UniProtKB">
        <authorList>
            <consortium name="EnsemblMetazoa"/>
        </authorList>
    </citation>
    <scope>IDENTIFICATION</scope>
</reference>
<keyword evidence="4 9" id="KW-0812">Transmembrane</keyword>
<evidence type="ECO:0000256" key="9">
    <source>
        <dbReference type="SAM" id="Phobius"/>
    </source>
</evidence>
<feature type="transmembrane region" description="Helical" evidence="9">
    <location>
        <begin position="127"/>
        <end position="148"/>
    </location>
</feature>
<evidence type="ECO:0000313" key="11">
    <source>
        <dbReference type="EnsemblMetazoa" id="CLYHEMP010416.2"/>
    </source>
</evidence>
<name>A0A7M5VFB8_9CNID</name>
<evidence type="ECO:0000313" key="12">
    <source>
        <dbReference type="Proteomes" id="UP000594262"/>
    </source>
</evidence>
<dbReference type="Pfam" id="PF01553">
    <property type="entry name" value="Acyltransferase"/>
    <property type="match status" value="1"/>
</dbReference>
<keyword evidence="3" id="KW-0808">Transferase</keyword>
<keyword evidence="7 9" id="KW-0472">Membrane</keyword>
<dbReference type="PANTHER" id="PTHR23063">
    <property type="entry name" value="PHOSPHOLIPID ACYLTRANSFERASE"/>
    <property type="match status" value="1"/>
</dbReference>
<evidence type="ECO:0000256" key="3">
    <source>
        <dbReference type="ARBA" id="ARBA00022679"/>
    </source>
</evidence>
<dbReference type="SUPFAM" id="SSF69593">
    <property type="entry name" value="Glycerol-3-phosphate (1)-acyltransferase"/>
    <property type="match status" value="1"/>
</dbReference>
<sequence length="246" mass="27947">MKNLESFLSATSGCIYQECKEITSSTMEEMDTRGTMNLRDLEANIKTLIPDIALAAEKPNHPNPFSSKFEFTTWDKVQLYTIGLILIPLRLIITFISFLFASLFAKICLIGYTPSDSPEPFTGFRRVGQYLLWGVARFLLFVYGFWYIPTKGRLSDIKHAPVVVVAPHTSLMDGLLLSTLRTLFSAVGRHENNQIFLIGSILQMIQPLTVNRTQKNSKQRVVKEIDRRVKGNWPRLVIFPEGNNSN</sequence>
<dbReference type="AlphaFoldDB" id="A0A7M5VFB8"/>
<keyword evidence="6" id="KW-0443">Lipid metabolism</keyword>
<dbReference type="GO" id="GO:0042171">
    <property type="term" value="F:lysophosphatidic acid acyltransferase activity"/>
    <property type="evidence" value="ECO:0007669"/>
    <property type="project" value="TreeGrafter"/>
</dbReference>
<comment type="similarity">
    <text evidence="2">Belongs to the 1-acyl-sn-glycerol-3-phosphate acyltransferase family.</text>
</comment>
<dbReference type="EnsemblMetazoa" id="CLYHEMT010416.2">
    <property type="protein sequence ID" value="CLYHEMP010416.2"/>
    <property type="gene ID" value="CLYHEMG010416"/>
</dbReference>
<dbReference type="OrthoDB" id="272512at2759"/>
<organism evidence="11 12">
    <name type="scientific">Clytia hemisphaerica</name>
    <dbReference type="NCBI Taxonomy" id="252671"/>
    <lineage>
        <taxon>Eukaryota</taxon>
        <taxon>Metazoa</taxon>
        <taxon>Cnidaria</taxon>
        <taxon>Hydrozoa</taxon>
        <taxon>Hydroidolina</taxon>
        <taxon>Leptothecata</taxon>
        <taxon>Obeliida</taxon>
        <taxon>Clytiidae</taxon>
        <taxon>Clytia</taxon>
    </lineage>
</organism>